<evidence type="ECO:0000256" key="1">
    <source>
        <dbReference type="ARBA" id="ARBA00006738"/>
    </source>
</evidence>
<dbReference type="InterPro" id="IPR003509">
    <property type="entry name" value="UPF0102_YraN-like"/>
</dbReference>
<dbReference type="AlphaFoldDB" id="A0A0A2GAP2"/>
<sequence length="125" mass="14683">MAVHNLLGEEGERVAFTLMEQKGYRILEKNWRYKQLEVDLIVTNRREIIFVEVKTRTSSFIVSPLECVDRSKQSHIIRAANIYVRMHRIALPIRFDIVTAIYIPSQGVFETKHYLNAFGVRPKTY</sequence>
<dbReference type="NCBIfam" id="TIGR00252">
    <property type="entry name" value="YraN family protein"/>
    <property type="match status" value="1"/>
</dbReference>
<dbReference type="InterPro" id="IPR011856">
    <property type="entry name" value="tRNA_endonuc-like_dom_sf"/>
</dbReference>
<dbReference type="GO" id="GO:0003676">
    <property type="term" value="F:nucleic acid binding"/>
    <property type="evidence" value="ECO:0007669"/>
    <property type="project" value="InterPro"/>
</dbReference>
<proteinExistence type="inferred from homology"/>
<gene>
    <name evidence="3" type="ORF">HQ36_06430</name>
</gene>
<protein>
    <recommendedName>
        <fullName evidence="2">UPF0102 protein HQ36_06430</fullName>
    </recommendedName>
</protein>
<reference evidence="3 4" key="1">
    <citation type="submission" date="2014-08" db="EMBL/GenBank/DDBJ databases">
        <title>Porphyromonas gingivicanis strain:COT-022_OH1391 Genome sequencing.</title>
        <authorList>
            <person name="Wallis C."/>
            <person name="Deusch O."/>
            <person name="O'Flynn C."/>
            <person name="Davis I."/>
            <person name="Jospin G."/>
            <person name="Darling A.E."/>
            <person name="Coil D.A."/>
            <person name="Alexiev A."/>
            <person name="Horsfall A."/>
            <person name="Kirkwood N."/>
            <person name="Harris S."/>
            <person name="Eisen J.A."/>
        </authorList>
    </citation>
    <scope>NUCLEOTIDE SEQUENCE [LARGE SCALE GENOMIC DNA]</scope>
    <source>
        <strain evidence="4">COT-022 OH1391</strain>
    </source>
</reference>
<dbReference type="PANTHER" id="PTHR34039:SF1">
    <property type="entry name" value="UPF0102 PROTEIN YRAN"/>
    <property type="match status" value="1"/>
</dbReference>
<dbReference type="Pfam" id="PF02021">
    <property type="entry name" value="UPF0102"/>
    <property type="match status" value="1"/>
</dbReference>
<dbReference type="CDD" id="cd20736">
    <property type="entry name" value="PoNe_Nuclease"/>
    <property type="match status" value="1"/>
</dbReference>
<organism evidence="3 4">
    <name type="scientific">Porphyromonas gingivicanis</name>
    <dbReference type="NCBI Taxonomy" id="266762"/>
    <lineage>
        <taxon>Bacteria</taxon>
        <taxon>Pseudomonadati</taxon>
        <taxon>Bacteroidota</taxon>
        <taxon>Bacteroidia</taxon>
        <taxon>Bacteroidales</taxon>
        <taxon>Porphyromonadaceae</taxon>
        <taxon>Porphyromonas</taxon>
    </lineage>
</organism>
<evidence type="ECO:0000313" key="3">
    <source>
        <dbReference type="EMBL" id="KGN97524.1"/>
    </source>
</evidence>
<keyword evidence="4" id="KW-1185">Reference proteome</keyword>
<dbReference type="RefSeq" id="WP_036884538.1">
    <property type="nucleotide sequence ID" value="NZ_JQZW01000012.1"/>
</dbReference>
<dbReference type="Proteomes" id="UP000030134">
    <property type="component" value="Unassembled WGS sequence"/>
</dbReference>
<comment type="similarity">
    <text evidence="1 2">Belongs to the UPF0102 family.</text>
</comment>
<dbReference type="PANTHER" id="PTHR34039">
    <property type="entry name" value="UPF0102 PROTEIN YRAN"/>
    <property type="match status" value="1"/>
</dbReference>
<dbReference type="Gene3D" id="3.40.1350.10">
    <property type="match status" value="1"/>
</dbReference>
<accession>A0A0A2GAP2</accession>
<dbReference type="STRING" id="266762.HQ36_06430"/>
<evidence type="ECO:0000256" key="2">
    <source>
        <dbReference type="HAMAP-Rule" id="MF_00048"/>
    </source>
</evidence>
<dbReference type="EMBL" id="JQZW01000012">
    <property type="protein sequence ID" value="KGN97524.1"/>
    <property type="molecule type" value="Genomic_DNA"/>
</dbReference>
<dbReference type="OrthoDB" id="9802516at2"/>
<name>A0A0A2GAP2_9PORP</name>
<comment type="caution">
    <text evidence="3">The sequence shown here is derived from an EMBL/GenBank/DDBJ whole genome shotgun (WGS) entry which is preliminary data.</text>
</comment>
<dbReference type="HAMAP" id="MF_00048">
    <property type="entry name" value="UPF0102"/>
    <property type="match status" value="1"/>
</dbReference>
<dbReference type="eggNOG" id="COG0792">
    <property type="taxonomic scope" value="Bacteria"/>
</dbReference>
<evidence type="ECO:0000313" key="4">
    <source>
        <dbReference type="Proteomes" id="UP000030134"/>
    </source>
</evidence>
<dbReference type="InterPro" id="IPR011335">
    <property type="entry name" value="Restrct_endonuc-II-like"/>
</dbReference>
<dbReference type="SUPFAM" id="SSF52980">
    <property type="entry name" value="Restriction endonuclease-like"/>
    <property type="match status" value="1"/>
</dbReference>